<proteinExistence type="predicted"/>
<organism evidence="1 2">
    <name type="scientific">Arctia plantaginis</name>
    <name type="common">Wood tiger moth</name>
    <name type="synonym">Phalaena plantaginis</name>
    <dbReference type="NCBI Taxonomy" id="874455"/>
    <lineage>
        <taxon>Eukaryota</taxon>
        <taxon>Metazoa</taxon>
        <taxon>Ecdysozoa</taxon>
        <taxon>Arthropoda</taxon>
        <taxon>Hexapoda</taxon>
        <taxon>Insecta</taxon>
        <taxon>Pterygota</taxon>
        <taxon>Neoptera</taxon>
        <taxon>Endopterygota</taxon>
        <taxon>Lepidoptera</taxon>
        <taxon>Glossata</taxon>
        <taxon>Ditrysia</taxon>
        <taxon>Noctuoidea</taxon>
        <taxon>Erebidae</taxon>
        <taxon>Arctiinae</taxon>
        <taxon>Arctia</taxon>
    </lineage>
</organism>
<dbReference type="OrthoDB" id="10030336at2759"/>
<evidence type="ECO:0000313" key="1">
    <source>
        <dbReference type="EMBL" id="CAB3225957.1"/>
    </source>
</evidence>
<dbReference type="EMBL" id="CADEBC010000208">
    <property type="protein sequence ID" value="CAB3225957.1"/>
    <property type="molecule type" value="Genomic_DNA"/>
</dbReference>
<gene>
    <name evidence="1" type="ORF">APLA_LOCUS2662</name>
</gene>
<sequence length="89" mass="10727">MFRRGYKTHYFRVVLKARSWKRVPMKLLKWSRKMPSTKQYNLVPNDEYDTRIPLHPDVAFEYGITFQAKVRPTVFYTATKNKLLERNGT</sequence>
<comment type="caution">
    <text evidence="1">The sequence shown here is derived from an EMBL/GenBank/DDBJ whole genome shotgun (WGS) entry which is preliminary data.</text>
</comment>
<keyword evidence="2" id="KW-1185">Reference proteome</keyword>
<reference evidence="1 2" key="1">
    <citation type="submission" date="2020-04" db="EMBL/GenBank/DDBJ databases">
        <authorList>
            <person name="Wallbank WR R."/>
            <person name="Pardo Diaz C."/>
            <person name="Kozak K."/>
            <person name="Martin S."/>
            <person name="Jiggins C."/>
            <person name="Moest M."/>
            <person name="Warren A I."/>
            <person name="Byers J.R.P. K."/>
            <person name="Montejo-Kovacevich G."/>
            <person name="Yen C E."/>
        </authorList>
    </citation>
    <scope>NUCLEOTIDE SEQUENCE [LARGE SCALE GENOMIC DNA]</scope>
</reference>
<protein>
    <submittedName>
        <fullName evidence="1">Uncharacterized protein</fullName>
    </submittedName>
</protein>
<dbReference type="Proteomes" id="UP000494106">
    <property type="component" value="Unassembled WGS sequence"/>
</dbReference>
<accession>A0A8S0Z0Q2</accession>
<dbReference type="AlphaFoldDB" id="A0A8S0Z0Q2"/>
<name>A0A8S0Z0Q2_ARCPL</name>
<evidence type="ECO:0000313" key="2">
    <source>
        <dbReference type="Proteomes" id="UP000494106"/>
    </source>
</evidence>